<dbReference type="Proteomes" id="UP000769157">
    <property type="component" value="Unassembled WGS sequence"/>
</dbReference>
<evidence type="ECO:0000313" key="2">
    <source>
        <dbReference type="EMBL" id="KAH3668158.1"/>
    </source>
</evidence>
<feature type="compositionally biased region" description="Basic and acidic residues" evidence="1">
    <location>
        <begin position="449"/>
        <end position="460"/>
    </location>
</feature>
<sequence>MLVRCLPSIGVYASETSSSETSSGSRTSLTNLETSLTLCSSLCNSSASSGVGAEVKQKASGFKVNSDMSTPKVGFSPFSDSLVSLSNDSDLSLMAKENLLLHHSSTASWRMTTSLCGSVEINNVVSSVSSLHSLGVHRDDNVLNLVTIHGPCLVRLQMESLCNLLEFFTNLWVAIKLGAGLRATVNNSRNRLLLRRHRFLEDSGNWSLTDHTVSTVVNNGCTQVENIVEVESVQESDSIEILDSSHPSGLVTAGTLKVTCSINTQRVENAVSEVHQLRWLVAGIHWGNIAMDNGNGSLDGLHGEVEPGLIQQPLTSHDLNQVGPWQISAALLVGTEKVSWIFSDKIFALISSCSTSFGERLLSKLNNEWSLEVLVCLPFADVTFRGDPSNFDTDELLTKNPNKHHDTKETNGTTQKSNHKRNDKGVANVENHRGQATKSEFRQNQSMQEHVDRDTCANEERPPLPLVVFVAQGVVGEQKGHEESCDDHEHEAEEQESKHVVDSVEPQRVEDEVHLDGNCSEWEDTGNQGHVRSLQVPRLFRDLSWNLVHLDRNLDDLASESKKRTNTRQWDTDDEPNQHNHKHGTDWNCS</sequence>
<evidence type="ECO:0000256" key="1">
    <source>
        <dbReference type="SAM" id="MobiDB-lite"/>
    </source>
</evidence>
<dbReference type="GeneID" id="70233879"/>
<keyword evidence="3" id="KW-1185">Reference proteome</keyword>
<gene>
    <name evidence="2" type="ORF">OGAPHI_001912</name>
</gene>
<evidence type="ECO:0000313" key="3">
    <source>
        <dbReference type="Proteomes" id="UP000769157"/>
    </source>
</evidence>
<comment type="caution">
    <text evidence="2">The sequence shown here is derived from an EMBL/GenBank/DDBJ whole genome shotgun (WGS) entry which is preliminary data.</text>
</comment>
<dbReference type="AlphaFoldDB" id="A0A9P8P9N6"/>
<name>A0A9P8P9N6_9ASCO</name>
<reference evidence="2" key="2">
    <citation type="submission" date="2021-01" db="EMBL/GenBank/DDBJ databases">
        <authorList>
            <person name="Schikora-Tamarit M.A."/>
        </authorList>
    </citation>
    <scope>NUCLEOTIDE SEQUENCE</scope>
    <source>
        <strain evidence="2">CBS6075</strain>
    </source>
</reference>
<feature type="compositionally biased region" description="Polar residues" evidence="1">
    <location>
        <begin position="434"/>
        <end position="448"/>
    </location>
</feature>
<feature type="region of interest" description="Disordered" evidence="1">
    <location>
        <begin position="391"/>
        <end position="460"/>
    </location>
</feature>
<feature type="region of interest" description="Disordered" evidence="1">
    <location>
        <begin position="478"/>
        <end position="504"/>
    </location>
</feature>
<dbReference type="RefSeq" id="XP_046062572.1">
    <property type="nucleotide sequence ID" value="XM_046202725.1"/>
</dbReference>
<organism evidence="2 3">
    <name type="scientific">Ogataea philodendri</name>
    <dbReference type="NCBI Taxonomy" id="1378263"/>
    <lineage>
        <taxon>Eukaryota</taxon>
        <taxon>Fungi</taxon>
        <taxon>Dikarya</taxon>
        <taxon>Ascomycota</taxon>
        <taxon>Saccharomycotina</taxon>
        <taxon>Pichiomycetes</taxon>
        <taxon>Pichiales</taxon>
        <taxon>Pichiaceae</taxon>
        <taxon>Ogataea</taxon>
    </lineage>
</organism>
<proteinExistence type="predicted"/>
<protein>
    <submittedName>
        <fullName evidence="2">Uncharacterized protein</fullName>
    </submittedName>
</protein>
<accession>A0A9P8P9N6</accession>
<reference evidence="2" key="1">
    <citation type="journal article" date="2021" name="Open Biol.">
        <title>Shared evolutionary footprints suggest mitochondrial oxidative damage underlies multiple complex I losses in fungi.</title>
        <authorList>
            <person name="Schikora-Tamarit M.A."/>
            <person name="Marcet-Houben M."/>
            <person name="Nosek J."/>
            <person name="Gabaldon T."/>
        </authorList>
    </citation>
    <scope>NUCLEOTIDE SEQUENCE</scope>
    <source>
        <strain evidence="2">CBS6075</strain>
    </source>
</reference>
<dbReference type="EMBL" id="JAEUBE010000158">
    <property type="protein sequence ID" value="KAH3668158.1"/>
    <property type="molecule type" value="Genomic_DNA"/>
</dbReference>
<feature type="region of interest" description="Disordered" evidence="1">
    <location>
        <begin position="560"/>
        <end position="590"/>
    </location>
</feature>